<dbReference type="GO" id="GO:0019592">
    <property type="term" value="P:mannitol catabolic process"/>
    <property type="evidence" value="ECO:0007669"/>
    <property type="project" value="TreeGrafter"/>
</dbReference>
<dbReference type="PANTHER" id="PTHR30524:SF0">
    <property type="entry name" value="ALTRONATE OXIDOREDUCTASE-RELATED"/>
    <property type="match status" value="1"/>
</dbReference>
<dbReference type="AlphaFoldDB" id="A0A366XY88"/>
<dbReference type="EC" id="1.1.1.58" evidence="6"/>
<evidence type="ECO:0000313" key="7">
    <source>
        <dbReference type="Proteomes" id="UP000253314"/>
    </source>
</evidence>
<dbReference type="GO" id="GO:0008926">
    <property type="term" value="F:mannitol-1-phosphate 5-dehydrogenase activity"/>
    <property type="evidence" value="ECO:0007669"/>
    <property type="project" value="UniProtKB-EC"/>
</dbReference>
<name>A0A366XY88_9BACI</name>
<feature type="domain" description="Mannitol dehydrogenase C-terminal" evidence="5">
    <location>
        <begin position="285"/>
        <end position="493"/>
    </location>
</feature>
<evidence type="ECO:0000256" key="2">
    <source>
        <dbReference type="ARBA" id="ARBA00023027"/>
    </source>
</evidence>
<dbReference type="NCBIfam" id="NF002969">
    <property type="entry name" value="PRK03643.1"/>
    <property type="match status" value="1"/>
</dbReference>
<dbReference type="Pfam" id="PF08125">
    <property type="entry name" value="Mannitol_dh_C"/>
    <property type="match status" value="1"/>
</dbReference>
<dbReference type="Pfam" id="PF01232">
    <property type="entry name" value="Mannitol_dh"/>
    <property type="match status" value="1"/>
</dbReference>
<comment type="caution">
    <text evidence="6">The sequence shown here is derived from an EMBL/GenBank/DDBJ whole genome shotgun (WGS) entry which is preliminary data.</text>
</comment>
<dbReference type="EMBL" id="QOCW01000008">
    <property type="protein sequence ID" value="RBW69729.1"/>
    <property type="molecule type" value="Genomic_DNA"/>
</dbReference>
<reference evidence="6 7" key="1">
    <citation type="submission" date="2018-07" db="EMBL/GenBank/DDBJ databases">
        <title>Lottiidibacillus patelloidae gen. nov., sp. nov., isolated from the intestinal tract of a marine limpet and the reclassification of B. taeanensis BH030017T, B. algicola KMM 3737T and B. hwajinpoensis SW-72T as genus Lottiidibacillus.</title>
        <authorList>
            <person name="Liu R."/>
            <person name="Huang Z."/>
        </authorList>
    </citation>
    <scope>NUCLEOTIDE SEQUENCE [LARGE SCALE GENOMIC DNA]</scope>
    <source>
        <strain evidence="6 7">BH030017</strain>
    </source>
</reference>
<dbReference type="OrthoDB" id="9768714at2"/>
<dbReference type="InterPro" id="IPR013328">
    <property type="entry name" value="6PGD_dom2"/>
</dbReference>
<comment type="catalytic activity">
    <reaction evidence="3">
        <text>D-mannitol 1-phosphate + NAD(+) = beta-D-fructose 6-phosphate + NADH + H(+)</text>
        <dbReference type="Rhea" id="RHEA:19661"/>
        <dbReference type="ChEBI" id="CHEBI:15378"/>
        <dbReference type="ChEBI" id="CHEBI:57540"/>
        <dbReference type="ChEBI" id="CHEBI:57634"/>
        <dbReference type="ChEBI" id="CHEBI:57945"/>
        <dbReference type="ChEBI" id="CHEBI:61381"/>
        <dbReference type="EC" id="1.1.1.17"/>
    </reaction>
</comment>
<evidence type="ECO:0000256" key="1">
    <source>
        <dbReference type="ARBA" id="ARBA00023002"/>
    </source>
</evidence>
<dbReference type="GO" id="GO:0009026">
    <property type="term" value="F:tagaturonate reductase activity"/>
    <property type="evidence" value="ECO:0007669"/>
    <property type="project" value="UniProtKB-EC"/>
</dbReference>
<dbReference type="InterPro" id="IPR036291">
    <property type="entry name" value="NAD(P)-bd_dom_sf"/>
</dbReference>
<dbReference type="InterPro" id="IPR013131">
    <property type="entry name" value="Mannitol_DH_N"/>
</dbReference>
<dbReference type="InterPro" id="IPR008927">
    <property type="entry name" value="6-PGluconate_DH-like_C_sf"/>
</dbReference>
<evidence type="ECO:0000313" key="6">
    <source>
        <dbReference type="EMBL" id="RBW69729.1"/>
    </source>
</evidence>
<dbReference type="SUPFAM" id="SSF48179">
    <property type="entry name" value="6-phosphogluconate dehydrogenase C-terminal domain-like"/>
    <property type="match status" value="1"/>
</dbReference>
<dbReference type="InterPro" id="IPR013118">
    <property type="entry name" value="Mannitol_DH_C"/>
</dbReference>
<keyword evidence="1 6" id="KW-0560">Oxidoreductase</keyword>
<dbReference type="RefSeq" id="WP_113805812.1">
    <property type="nucleotide sequence ID" value="NZ_QOCW01000008.1"/>
</dbReference>
<feature type="domain" description="Mannitol dehydrogenase N-terminal" evidence="4">
    <location>
        <begin position="29"/>
        <end position="269"/>
    </location>
</feature>
<proteinExistence type="predicted"/>
<evidence type="ECO:0000259" key="5">
    <source>
        <dbReference type="Pfam" id="PF08125"/>
    </source>
</evidence>
<gene>
    <name evidence="6" type="ORF">DS031_09340</name>
</gene>
<keyword evidence="2" id="KW-0520">NAD</keyword>
<dbReference type="SUPFAM" id="SSF51735">
    <property type="entry name" value="NAD(P)-binding Rossmann-fold domains"/>
    <property type="match status" value="1"/>
</dbReference>
<evidence type="ECO:0000256" key="3">
    <source>
        <dbReference type="ARBA" id="ARBA00048615"/>
    </source>
</evidence>
<dbReference type="GO" id="GO:0005829">
    <property type="term" value="C:cytosol"/>
    <property type="evidence" value="ECO:0007669"/>
    <property type="project" value="TreeGrafter"/>
</dbReference>
<accession>A0A366XY88</accession>
<dbReference type="Gene3D" id="3.40.50.720">
    <property type="entry name" value="NAD(P)-binding Rossmann-like Domain"/>
    <property type="match status" value="1"/>
</dbReference>
<dbReference type="Proteomes" id="UP000253314">
    <property type="component" value="Unassembled WGS sequence"/>
</dbReference>
<evidence type="ECO:0000259" key="4">
    <source>
        <dbReference type="Pfam" id="PF01232"/>
    </source>
</evidence>
<keyword evidence="7" id="KW-1185">Reference proteome</keyword>
<organism evidence="6 7">
    <name type="scientific">Bacillus taeanensis</name>
    <dbReference type="NCBI Taxonomy" id="273032"/>
    <lineage>
        <taxon>Bacteria</taxon>
        <taxon>Bacillati</taxon>
        <taxon>Bacillota</taxon>
        <taxon>Bacilli</taxon>
        <taxon>Bacillales</taxon>
        <taxon>Bacillaceae</taxon>
        <taxon>Bacillus</taxon>
    </lineage>
</organism>
<protein>
    <submittedName>
        <fullName evidence="6">Tagaturonate reductase</fullName>
        <ecNumber evidence="6">1.1.1.58</ecNumber>
    </submittedName>
</protein>
<dbReference type="PANTHER" id="PTHR30524">
    <property type="entry name" value="MANNITOL-1-PHOSPHATE 5-DEHYDROGENASE"/>
    <property type="match status" value="1"/>
</dbReference>
<dbReference type="GO" id="GO:0019698">
    <property type="term" value="P:D-galacturonate catabolic process"/>
    <property type="evidence" value="ECO:0007669"/>
    <property type="project" value="TreeGrafter"/>
</dbReference>
<dbReference type="Gene3D" id="1.10.1040.10">
    <property type="entry name" value="N-(1-d-carboxylethyl)-l-norvaline Dehydrogenase, domain 2"/>
    <property type="match status" value="1"/>
</dbReference>
<sequence>MKRLNKALINNDAQLPEFLEVKNYDHLPERIVQFGEGNFLRGFVDWMVHQLNKQGLFNGRIAAIQPTPHGKVVPKLTAQDGLYTFVLQGIEDGREVEKYEIISSISRGINPYSNWEDVLALAESPSIEFVFSNTTEAGLTYSKEAYNPTEAPLSFPGKLTAFLYHRYSVNNGDSHAGLTIIPCELVEENGMKLKEIVFKIAEDWNLSSSFIDWVKDSNQFCNTLVDRIVPGFPKDNIEQFEKLLGYEDLLIGVGEPYHLFAIDGDENVKAALPFHQAGLNVKWGDVTPYRNLKVSILNAPHTMMFSVGYLSGFQTVYEATENETLHRFVQRAIDEEILPTVSFDEKTKREFAESVIERFRNPFVKHYLVDLGLNAVSKFRARVLPLFLHWTEEKKQIPMMMSFSLAALITYYRSKELVGEEHMIGRCGGEEYKIRDSKEAIKRLHEAWKYYDQTRQGIEKVVWNVLEDEKLWGTNLVAVDKLHSVISDHVKNILEYGMKQSAAQLVENVQVH</sequence>